<dbReference type="InterPro" id="IPR001242">
    <property type="entry name" value="Condensation_dom"/>
</dbReference>
<name>A0AA40VVV4_9NOST</name>
<dbReference type="GO" id="GO:0003824">
    <property type="term" value="F:catalytic activity"/>
    <property type="evidence" value="ECO:0007669"/>
    <property type="project" value="InterPro"/>
</dbReference>
<dbReference type="Gene3D" id="1.10.10.1830">
    <property type="entry name" value="Non-ribosomal peptide synthase, adenylation domain"/>
    <property type="match status" value="1"/>
</dbReference>
<dbReference type="InterPro" id="IPR023213">
    <property type="entry name" value="CAT-like_dom_sf"/>
</dbReference>
<evidence type="ECO:0000313" key="4">
    <source>
        <dbReference type="Proteomes" id="UP001165986"/>
    </source>
</evidence>
<reference evidence="3" key="1">
    <citation type="submission" date="2019-07" db="EMBL/GenBank/DDBJ databases">
        <title>Toxilogical consequences of a new and cryptic species of cyanobacteria (Komarekiella delphini-convector) recovered from the epidermis of a bottlenose dolphin and 1500 ft. in the air.</title>
        <authorList>
            <person name="Brown A.O."/>
            <person name="Dvorak P."/>
            <person name="Villanueva C.D."/>
            <person name="Foss A.J."/>
            <person name="Garvey A.D."/>
            <person name="Gibson Q.A."/>
            <person name="Johansen J.R."/>
            <person name="Casamatta D.A."/>
        </authorList>
    </citation>
    <scope>NUCLEOTIDE SEQUENCE</scope>
    <source>
        <strain evidence="3">SJRDD-AB1</strain>
    </source>
</reference>
<feature type="non-terminal residue" evidence="3">
    <location>
        <position position="250"/>
    </location>
</feature>
<keyword evidence="4" id="KW-1185">Reference proteome</keyword>
<gene>
    <name evidence="3" type="ORF">FNW02_37445</name>
</gene>
<evidence type="ECO:0000259" key="1">
    <source>
        <dbReference type="Pfam" id="PF00668"/>
    </source>
</evidence>
<organism evidence="3 4">
    <name type="scientific">Komarekiella delphini-convector SJRDD-AB1</name>
    <dbReference type="NCBI Taxonomy" id="2593771"/>
    <lineage>
        <taxon>Bacteria</taxon>
        <taxon>Bacillati</taxon>
        <taxon>Cyanobacteriota</taxon>
        <taxon>Cyanophyceae</taxon>
        <taxon>Nostocales</taxon>
        <taxon>Nostocaceae</taxon>
        <taxon>Komarekiella</taxon>
        <taxon>Komarekiella delphini-convector</taxon>
    </lineage>
</organism>
<comment type="caution">
    <text evidence="3">The sequence shown here is derived from an EMBL/GenBank/DDBJ whole genome shotgun (WGS) entry which is preliminary data.</text>
</comment>
<dbReference type="EMBL" id="VJXY01000137">
    <property type="protein sequence ID" value="MBD6621230.1"/>
    <property type="molecule type" value="Genomic_DNA"/>
</dbReference>
<dbReference type="InterPro" id="IPR041464">
    <property type="entry name" value="TubC_N"/>
</dbReference>
<dbReference type="InterPro" id="IPR044894">
    <property type="entry name" value="TubC_N_sf"/>
</dbReference>
<dbReference type="FunFam" id="3.30.559.10:FF:000012">
    <property type="entry name" value="Non-ribosomal peptide synthetase"/>
    <property type="match status" value="1"/>
</dbReference>
<evidence type="ECO:0000313" key="3">
    <source>
        <dbReference type="EMBL" id="MBD6621230.1"/>
    </source>
</evidence>
<dbReference type="Proteomes" id="UP001165986">
    <property type="component" value="Unassembled WGS sequence"/>
</dbReference>
<dbReference type="CDD" id="cd19531">
    <property type="entry name" value="LCL_NRPS-like"/>
    <property type="match status" value="1"/>
</dbReference>
<proteinExistence type="predicted"/>
<dbReference type="Gene3D" id="3.30.559.10">
    <property type="entry name" value="Chloramphenicol acetyltransferase-like domain"/>
    <property type="match status" value="1"/>
</dbReference>
<feature type="domain" description="Condensation" evidence="1">
    <location>
        <begin position="70"/>
        <end position="249"/>
    </location>
</feature>
<evidence type="ECO:0000259" key="2">
    <source>
        <dbReference type="Pfam" id="PF18563"/>
    </source>
</evidence>
<dbReference type="PANTHER" id="PTHR45398">
    <property type="match status" value="1"/>
</dbReference>
<dbReference type="Pfam" id="PF00668">
    <property type="entry name" value="Condensation"/>
    <property type="match status" value="1"/>
</dbReference>
<dbReference type="AlphaFoldDB" id="A0AA40VVV4"/>
<protein>
    <submittedName>
        <fullName evidence="3">Non-ribosomal peptide synthetase</fullName>
    </submittedName>
</protein>
<dbReference type="PANTHER" id="PTHR45398:SF1">
    <property type="entry name" value="ENZYME, PUTATIVE (JCVI)-RELATED"/>
    <property type="match status" value="1"/>
</dbReference>
<feature type="domain" description="TubC N-terminal docking" evidence="2">
    <location>
        <begin position="4"/>
        <end position="54"/>
    </location>
</feature>
<accession>A0AA40VVV4</accession>
<dbReference type="SUPFAM" id="SSF52777">
    <property type="entry name" value="CoA-dependent acyltransferases"/>
    <property type="match status" value="1"/>
</dbReference>
<dbReference type="GO" id="GO:0008610">
    <property type="term" value="P:lipid biosynthetic process"/>
    <property type="evidence" value="ECO:0007669"/>
    <property type="project" value="UniProtKB-ARBA"/>
</dbReference>
<dbReference type="Pfam" id="PF18563">
    <property type="entry name" value="TubC_N"/>
    <property type="match status" value="1"/>
</dbReference>
<sequence>MKPIQKFLSELNGLDVKLWVDETRLRCNAPQGILTPEIRTQLSDRKAEIIKFLQYSQPQTIPRSSRNQPLPLSWAQERLWFLNQLEGLSATYNMSSCVRITGNLYLDALKLALSEIVRRHEILRTSFQAVNGTPIQVIHPEATMKINVVDLQQHSKTEQKTLVQHQAHEEATAPFDLEIAPLIRCSLLQLEQSEYVLLVNVHHIVSDAWSIGVFIQELSTLYQAFCIGVPSPLPELPIQYADFAVWQRQW</sequence>
<dbReference type="RefSeq" id="WP_348535524.1">
    <property type="nucleotide sequence ID" value="NZ_VJXY01000137.1"/>
</dbReference>